<name>A0A8J8P785_HALGN</name>
<dbReference type="EMBL" id="RRYP01000013">
    <property type="protein sequence ID" value="TNV88243.1"/>
    <property type="molecule type" value="Genomic_DNA"/>
</dbReference>
<organism evidence="1 2">
    <name type="scientific">Halteria grandinella</name>
    <dbReference type="NCBI Taxonomy" id="5974"/>
    <lineage>
        <taxon>Eukaryota</taxon>
        <taxon>Sar</taxon>
        <taxon>Alveolata</taxon>
        <taxon>Ciliophora</taxon>
        <taxon>Intramacronucleata</taxon>
        <taxon>Spirotrichea</taxon>
        <taxon>Stichotrichia</taxon>
        <taxon>Sporadotrichida</taxon>
        <taxon>Halteriidae</taxon>
        <taxon>Halteria</taxon>
    </lineage>
</organism>
<dbReference type="Proteomes" id="UP000785679">
    <property type="component" value="Unassembled WGS sequence"/>
</dbReference>
<gene>
    <name evidence="1" type="ORF">FGO68_gene1163</name>
</gene>
<protein>
    <submittedName>
        <fullName evidence="1">Uncharacterized protein</fullName>
    </submittedName>
</protein>
<evidence type="ECO:0000313" key="1">
    <source>
        <dbReference type="EMBL" id="TNV88243.1"/>
    </source>
</evidence>
<proteinExistence type="predicted"/>
<dbReference type="AlphaFoldDB" id="A0A8J8P785"/>
<reference evidence="1" key="1">
    <citation type="submission" date="2019-06" db="EMBL/GenBank/DDBJ databases">
        <authorList>
            <person name="Zheng W."/>
        </authorList>
    </citation>
    <scope>NUCLEOTIDE SEQUENCE</scope>
    <source>
        <strain evidence="1">QDHG01</strain>
    </source>
</reference>
<evidence type="ECO:0000313" key="2">
    <source>
        <dbReference type="Proteomes" id="UP000785679"/>
    </source>
</evidence>
<comment type="caution">
    <text evidence="1">The sequence shown here is derived from an EMBL/GenBank/DDBJ whole genome shotgun (WGS) entry which is preliminary data.</text>
</comment>
<accession>A0A8J8P785</accession>
<sequence length="147" mass="17424">MLMSLYYLCSYLLHRQSSDTPHRSTSMSLSLESLQTCTEYIYKAWFHTLKSHWPLCQRTCRKSWQLYSERILSSIPSIRLSVCHCTFNNPLILGMSNCITWQHYLGSNHLHRLGIRRYWRNCIANNSAIGDSYITYSCLHLPRGWWL</sequence>
<keyword evidence="2" id="KW-1185">Reference proteome</keyword>